<dbReference type="Gene3D" id="1.20.1280.50">
    <property type="match status" value="1"/>
</dbReference>
<dbReference type="Pfam" id="PF24758">
    <property type="entry name" value="LRR_At5g56370"/>
    <property type="match status" value="1"/>
</dbReference>
<sequence>HLHGRRNKPAQEETTAPAGAQNPSDLFSDVDSISYLPDEILHHILSVLPTKLAMATSILSKQWRHVWCGTPCLSFSRLKVPIESIRKTLASYSAVKIILSLPGYPNLCTRHKESPLCNAPQRGDAFCAFRYLLHFPDFFFNNPSLKQLTLDSKLVKMIPRCTVSWTSLQNLSMSHCIFSDESFPKILSGCPMLESLTLKYSGFLSFLDLSESLRNSLLLAPHKFHIVAPRISYLRLIDFMPECNLADVPSLKEAKINTPYFLPRFWCIQLDLSRDLDGPLKDVYHVMLEGMLEKFQNVENLTVGFSFRQMRHTKPTVGASEQGKWSAGGVMTPRKQGLKSAREISALMRKLPSQRDVFKIQVKRRHEQEGEANRLPTNATVVPFELRKEVLGGAPLIHLSLDKERRSSTTTLELHRRGDRLDLPRLIRPRSCSRETKDTFGFSLFRRRDPLNPDTRTRRRDERRRRRVKTLTLKTTILRSAVPGVAKLLQNSLGLKKIIFYKTDRRLEHCSGVLVCLMIPSSVLQEKRVNSYLGPQDMIFPASSFKVAKPDVVASFMELLLGNTRTLETLVWLSNWAVALLDQVLMSCHKSHLHFLTNIRSQLC</sequence>
<dbReference type="SMART" id="SM00256">
    <property type="entry name" value="FBOX"/>
    <property type="match status" value="1"/>
</dbReference>
<gene>
    <name evidence="3" type="ORF">HID58_042960</name>
</gene>
<dbReference type="InterPro" id="IPR055411">
    <property type="entry name" value="LRR_FXL15/At3g58940/PEG3-like"/>
</dbReference>
<dbReference type="SUPFAM" id="SSF81383">
    <property type="entry name" value="F-box domain"/>
    <property type="match status" value="1"/>
</dbReference>
<protein>
    <recommendedName>
        <fullName evidence="2">F-box domain-containing protein</fullName>
    </recommendedName>
</protein>
<name>A0ABQ8BG93_BRANA</name>
<dbReference type="InterPro" id="IPR044997">
    <property type="entry name" value="F-box_plant"/>
</dbReference>
<dbReference type="Gene3D" id="3.80.10.10">
    <property type="entry name" value="Ribonuclease Inhibitor"/>
    <property type="match status" value="1"/>
</dbReference>
<evidence type="ECO:0000313" key="4">
    <source>
        <dbReference type="Proteomes" id="UP000824890"/>
    </source>
</evidence>
<dbReference type="SUPFAM" id="SSF52047">
    <property type="entry name" value="RNI-like"/>
    <property type="match status" value="1"/>
</dbReference>
<evidence type="ECO:0000259" key="2">
    <source>
        <dbReference type="PROSITE" id="PS50181"/>
    </source>
</evidence>
<dbReference type="CDD" id="cd22160">
    <property type="entry name" value="F-box_AtFBL13-like"/>
    <property type="match status" value="1"/>
</dbReference>
<dbReference type="Pfam" id="PF00646">
    <property type="entry name" value="F-box"/>
    <property type="match status" value="1"/>
</dbReference>
<dbReference type="InterPro" id="IPR032675">
    <property type="entry name" value="LRR_dom_sf"/>
</dbReference>
<evidence type="ECO:0000256" key="1">
    <source>
        <dbReference type="SAM" id="MobiDB-lite"/>
    </source>
</evidence>
<dbReference type="PROSITE" id="PS50181">
    <property type="entry name" value="FBOX"/>
    <property type="match status" value="1"/>
</dbReference>
<dbReference type="InterPro" id="IPR053781">
    <property type="entry name" value="F-box_AtFBL13-like"/>
</dbReference>
<dbReference type="Proteomes" id="UP000824890">
    <property type="component" value="Unassembled WGS sequence"/>
</dbReference>
<dbReference type="InterPro" id="IPR036047">
    <property type="entry name" value="F-box-like_dom_sf"/>
</dbReference>
<evidence type="ECO:0000313" key="3">
    <source>
        <dbReference type="EMBL" id="KAH0903457.1"/>
    </source>
</evidence>
<dbReference type="InterPro" id="IPR001810">
    <property type="entry name" value="F-box_dom"/>
</dbReference>
<accession>A0ABQ8BG93</accession>
<feature type="region of interest" description="Disordered" evidence="1">
    <location>
        <begin position="1"/>
        <end position="24"/>
    </location>
</feature>
<reference evidence="3 4" key="1">
    <citation type="submission" date="2021-05" db="EMBL/GenBank/DDBJ databases">
        <title>Genome Assembly of Synthetic Allotetraploid Brassica napus Reveals Homoeologous Exchanges between Subgenomes.</title>
        <authorList>
            <person name="Davis J.T."/>
        </authorList>
    </citation>
    <scope>NUCLEOTIDE SEQUENCE [LARGE SCALE GENOMIC DNA]</scope>
    <source>
        <strain evidence="4">cv. Da-Ae</strain>
        <tissue evidence="3">Seedling</tissue>
    </source>
</reference>
<comment type="caution">
    <text evidence="3">The sequence shown here is derived from an EMBL/GenBank/DDBJ whole genome shotgun (WGS) entry which is preliminary data.</text>
</comment>
<dbReference type="EMBL" id="JAGKQM010000011">
    <property type="protein sequence ID" value="KAH0903457.1"/>
    <property type="molecule type" value="Genomic_DNA"/>
</dbReference>
<keyword evidence="4" id="KW-1185">Reference proteome</keyword>
<feature type="domain" description="F-box" evidence="2">
    <location>
        <begin position="30"/>
        <end position="66"/>
    </location>
</feature>
<dbReference type="PANTHER" id="PTHR32153">
    <property type="entry name" value="OJ000223_09.16 PROTEIN"/>
    <property type="match status" value="1"/>
</dbReference>
<proteinExistence type="predicted"/>
<feature type="non-terminal residue" evidence="3">
    <location>
        <position position="1"/>
    </location>
</feature>
<organism evidence="3 4">
    <name type="scientific">Brassica napus</name>
    <name type="common">Rape</name>
    <dbReference type="NCBI Taxonomy" id="3708"/>
    <lineage>
        <taxon>Eukaryota</taxon>
        <taxon>Viridiplantae</taxon>
        <taxon>Streptophyta</taxon>
        <taxon>Embryophyta</taxon>
        <taxon>Tracheophyta</taxon>
        <taxon>Spermatophyta</taxon>
        <taxon>Magnoliopsida</taxon>
        <taxon>eudicotyledons</taxon>
        <taxon>Gunneridae</taxon>
        <taxon>Pentapetalae</taxon>
        <taxon>rosids</taxon>
        <taxon>malvids</taxon>
        <taxon>Brassicales</taxon>
        <taxon>Brassicaceae</taxon>
        <taxon>Brassiceae</taxon>
        <taxon>Brassica</taxon>
    </lineage>
</organism>